<feature type="domain" description="Cell wall elongation regulator TseB-like" evidence="2">
    <location>
        <begin position="38"/>
        <end position="81"/>
    </location>
</feature>
<dbReference type="STRING" id="1324314.BVG16_04010"/>
<dbReference type="Proteomes" id="UP000190188">
    <property type="component" value="Unassembled WGS sequence"/>
</dbReference>
<proteinExistence type="predicted"/>
<feature type="transmembrane region" description="Helical" evidence="1">
    <location>
        <begin position="6"/>
        <end position="24"/>
    </location>
</feature>
<evidence type="ECO:0000313" key="4">
    <source>
        <dbReference type="Proteomes" id="UP000190188"/>
    </source>
</evidence>
<dbReference type="Gene3D" id="3.10.450.40">
    <property type="match status" value="2"/>
</dbReference>
<sequence>MQRKWIVIMISIFILIMLGLHLFYRNIQSNEWTQEGMASKAAIETNALKKVTSVQKSVWEDVYYIVNGVNDQDQNMVVWVNQKGTSIHAEQANAGMSKEAIQNKLLSKAPNAEIISAVPTIWEQQYAWQVFYKDKSEDGNMRYYYDFYRFRDGEYLTTYTLPNR</sequence>
<keyword evidence="1" id="KW-0472">Membrane</keyword>
<accession>A0A1T2XNT4</accession>
<dbReference type="InterPro" id="IPR046350">
    <property type="entry name" value="Cystatin_sf"/>
</dbReference>
<comment type="caution">
    <text evidence="3">The sequence shown here is derived from an EMBL/GenBank/DDBJ whole genome shotgun (WGS) entry which is preliminary data.</text>
</comment>
<organism evidence="3 4">
    <name type="scientific">Paenibacillus selenitireducens</name>
    <dbReference type="NCBI Taxonomy" id="1324314"/>
    <lineage>
        <taxon>Bacteria</taxon>
        <taxon>Bacillati</taxon>
        <taxon>Bacillota</taxon>
        <taxon>Bacilli</taxon>
        <taxon>Bacillales</taxon>
        <taxon>Paenibacillaceae</taxon>
        <taxon>Paenibacillus</taxon>
    </lineage>
</organism>
<evidence type="ECO:0000313" key="3">
    <source>
        <dbReference type="EMBL" id="OPA81482.1"/>
    </source>
</evidence>
<dbReference type="EMBL" id="MSZX01000001">
    <property type="protein sequence ID" value="OPA81482.1"/>
    <property type="molecule type" value="Genomic_DNA"/>
</dbReference>
<keyword evidence="1" id="KW-0812">Transmembrane</keyword>
<name>A0A1T2XNT4_9BACL</name>
<dbReference type="InterPro" id="IPR041401">
    <property type="entry name" value="TseB-like_dom"/>
</dbReference>
<reference evidence="3 4" key="1">
    <citation type="submission" date="2017-01" db="EMBL/GenBank/DDBJ databases">
        <title>Genome analysis of Paenibacillus selenitrireducens ES3-24.</title>
        <authorList>
            <person name="Xu D."/>
            <person name="Yao R."/>
            <person name="Zheng S."/>
        </authorList>
    </citation>
    <scope>NUCLEOTIDE SEQUENCE [LARGE SCALE GENOMIC DNA]</scope>
    <source>
        <strain evidence="3 4">ES3-24</strain>
    </source>
</reference>
<keyword evidence="1" id="KW-1133">Transmembrane helix</keyword>
<gene>
    <name evidence="3" type="ORF">BVG16_04010</name>
</gene>
<dbReference type="AlphaFoldDB" id="A0A1T2XNT4"/>
<dbReference type="OrthoDB" id="2678417at2"/>
<dbReference type="SUPFAM" id="SSF54403">
    <property type="entry name" value="Cystatin/monellin"/>
    <property type="match status" value="2"/>
</dbReference>
<keyword evidence="4" id="KW-1185">Reference proteome</keyword>
<dbReference type="Pfam" id="PF17881">
    <property type="entry name" value="TseB"/>
    <property type="match status" value="1"/>
</dbReference>
<protein>
    <recommendedName>
        <fullName evidence="2">Cell wall elongation regulator TseB-like domain-containing protein</fullName>
    </recommendedName>
</protein>
<evidence type="ECO:0000259" key="2">
    <source>
        <dbReference type="Pfam" id="PF17881"/>
    </source>
</evidence>
<evidence type="ECO:0000256" key="1">
    <source>
        <dbReference type="SAM" id="Phobius"/>
    </source>
</evidence>
<dbReference type="RefSeq" id="WP_078497220.1">
    <property type="nucleotide sequence ID" value="NZ_MSZX01000001.1"/>
</dbReference>